<keyword evidence="3" id="KW-1185">Reference proteome</keyword>
<dbReference type="OrthoDB" id="3210279at2"/>
<dbReference type="SUPFAM" id="SSF52317">
    <property type="entry name" value="Class I glutamine amidotransferase-like"/>
    <property type="match status" value="1"/>
</dbReference>
<evidence type="ECO:0000313" key="2">
    <source>
        <dbReference type="EMBL" id="GGA76576.1"/>
    </source>
</evidence>
<reference evidence="3" key="1">
    <citation type="journal article" date="2019" name="Int. J. Syst. Evol. Microbiol.">
        <title>The Global Catalogue of Microorganisms (GCM) 10K type strain sequencing project: providing services to taxonomists for standard genome sequencing and annotation.</title>
        <authorList>
            <consortium name="The Broad Institute Genomics Platform"/>
            <consortium name="The Broad Institute Genome Sequencing Center for Infectious Disease"/>
            <person name="Wu L."/>
            <person name="Ma J."/>
        </authorList>
    </citation>
    <scope>NUCLEOTIDE SEQUENCE [LARGE SCALE GENOMIC DNA]</scope>
    <source>
        <strain evidence="3">CGMCC 1.10130</strain>
    </source>
</reference>
<dbReference type="CDD" id="cd03139">
    <property type="entry name" value="GATase1_PfpI_2"/>
    <property type="match status" value="1"/>
</dbReference>
<dbReference type="Gene3D" id="3.40.50.880">
    <property type="match status" value="1"/>
</dbReference>
<sequence>MKVAIYLYEQAEVMDFAGPFEVFSTASRMLSQLRTEQALEVFLVSERVEPIAARNGFLVTPHHDFASAPDIDVLIVPGGVHQYQMKQQSTLQWIQQVAPNCRIIASVCTGAFLLAAAGLLDKLTVTTHWQDCSDLQQQFPALKVVDGPRWVEQGNIITSAGIAAGIDMSFHLLTRLVNPSLAQVTAKQMDYPWAADDGSD</sequence>
<dbReference type="PANTHER" id="PTHR43130">
    <property type="entry name" value="ARAC-FAMILY TRANSCRIPTIONAL REGULATOR"/>
    <property type="match status" value="1"/>
</dbReference>
<dbReference type="InterPro" id="IPR002818">
    <property type="entry name" value="DJ-1/PfpI"/>
</dbReference>
<organism evidence="2 3">
    <name type="scientific">Neiella marina</name>
    <dbReference type="NCBI Taxonomy" id="508461"/>
    <lineage>
        <taxon>Bacteria</taxon>
        <taxon>Pseudomonadati</taxon>
        <taxon>Pseudomonadota</taxon>
        <taxon>Gammaproteobacteria</taxon>
        <taxon>Alteromonadales</taxon>
        <taxon>Echinimonadaceae</taxon>
        <taxon>Neiella</taxon>
    </lineage>
</organism>
<dbReference type="Pfam" id="PF01965">
    <property type="entry name" value="DJ-1_PfpI"/>
    <property type="match status" value="1"/>
</dbReference>
<keyword evidence="2" id="KW-0315">Glutamine amidotransferase</keyword>
<evidence type="ECO:0000259" key="1">
    <source>
        <dbReference type="Pfam" id="PF01965"/>
    </source>
</evidence>
<evidence type="ECO:0000313" key="3">
    <source>
        <dbReference type="Proteomes" id="UP000619743"/>
    </source>
</evidence>
<dbReference type="GO" id="GO:0006355">
    <property type="term" value="P:regulation of DNA-templated transcription"/>
    <property type="evidence" value="ECO:0007669"/>
    <property type="project" value="TreeGrafter"/>
</dbReference>
<protein>
    <submittedName>
        <fullName evidence="2">Glutamine amidotransferase</fullName>
    </submittedName>
</protein>
<dbReference type="Proteomes" id="UP000619743">
    <property type="component" value="Unassembled WGS sequence"/>
</dbReference>
<dbReference type="RefSeq" id="WP_087506918.1">
    <property type="nucleotide sequence ID" value="NZ_BMDX01000007.1"/>
</dbReference>
<feature type="domain" description="DJ-1/PfpI" evidence="1">
    <location>
        <begin position="1"/>
        <end position="173"/>
    </location>
</feature>
<dbReference type="InterPro" id="IPR029062">
    <property type="entry name" value="Class_I_gatase-like"/>
</dbReference>
<proteinExistence type="predicted"/>
<comment type="caution">
    <text evidence="2">The sequence shown here is derived from an EMBL/GenBank/DDBJ whole genome shotgun (WGS) entry which is preliminary data.</text>
</comment>
<accession>A0A8J2U501</accession>
<dbReference type="InterPro" id="IPR052158">
    <property type="entry name" value="INH-QAR"/>
</dbReference>
<dbReference type="EMBL" id="BMDX01000007">
    <property type="protein sequence ID" value="GGA76576.1"/>
    <property type="molecule type" value="Genomic_DNA"/>
</dbReference>
<gene>
    <name evidence="2" type="ORF">GCM10011369_18080</name>
</gene>
<dbReference type="PANTHER" id="PTHR43130:SF14">
    <property type="entry name" value="DJ-1_PFPI DOMAIN-CONTAINING PROTEIN"/>
    <property type="match status" value="1"/>
</dbReference>
<name>A0A8J2U501_9GAMM</name>
<dbReference type="AlphaFoldDB" id="A0A8J2U501"/>